<dbReference type="Pfam" id="PF00016">
    <property type="entry name" value="RuBisCO_large"/>
    <property type="match status" value="1"/>
</dbReference>
<sequence>MSSGNMPRTQHPELFQWQARLSPADYLRATYRVASQHDGVATAMAMAMEQSAATTAIRGHVEPAMLEDWTIRVLDVQADGDAAGAVAPYHLQTEVYADEEGGESAWRVELAIPRRLLAGKPAQLWNVVVGEIPRLGFLTRFQLAALALPEGFGPGPGFGVSGIRAMLGIERGPVLCRSMRPAVGLDTDTMARLNREVLEGGFHMVKDDELQVFADGGDFARHVQAMVAARDAARAASGQRKGYLANLICEPWELQSRWEVACEAGVDAVLVAPGIQGMGTLEMLARQRRMPILAHNTFSDLLTRNPGWGVAHPVMCALHEAFGADWVVTSGEYGAHDGAGMADAWPFARPQRAMPILQGGKSPDGLARYRAAIGSDDYMLIVASWVDGHAQGMRNAAGIFRDALDRQAPG</sequence>
<feature type="domain" description="Ribulose bisphosphate carboxylase large subunit C-terminal" evidence="1">
    <location>
        <begin position="160"/>
        <end position="335"/>
    </location>
</feature>
<dbReference type="OrthoDB" id="9770811at2"/>
<dbReference type="GO" id="GO:0000287">
    <property type="term" value="F:magnesium ion binding"/>
    <property type="evidence" value="ECO:0007669"/>
    <property type="project" value="InterPro"/>
</dbReference>
<evidence type="ECO:0000313" key="2">
    <source>
        <dbReference type="EMBL" id="QDA57717.1"/>
    </source>
</evidence>
<dbReference type="SUPFAM" id="SSF54966">
    <property type="entry name" value="RuBisCO, large subunit, small (N-terminal) domain"/>
    <property type="match status" value="1"/>
</dbReference>
<protein>
    <recommendedName>
        <fullName evidence="1">Ribulose bisphosphate carboxylase large subunit C-terminal domain-containing protein</fullName>
    </recommendedName>
</protein>
<dbReference type="PANTHER" id="PTHR42704:SF17">
    <property type="entry name" value="RIBULOSE BISPHOSPHATE CARBOXYLASE LARGE CHAIN"/>
    <property type="match status" value="1"/>
</dbReference>
<dbReference type="GO" id="GO:0015977">
    <property type="term" value="P:carbon fixation"/>
    <property type="evidence" value="ECO:0007669"/>
    <property type="project" value="InterPro"/>
</dbReference>
<dbReference type="Proteomes" id="UP000308149">
    <property type="component" value="Chromosome"/>
</dbReference>
<dbReference type="KEGG" id="thes:FHQ07_10580"/>
<organism evidence="2 3">
    <name type="scientific">Thermomonas aquatica</name>
    <dbReference type="NCBI Taxonomy" id="2202149"/>
    <lineage>
        <taxon>Bacteria</taxon>
        <taxon>Pseudomonadati</taxon>
        <taxon>Pseudomonadota</taxon>
        <taxon>Gammaproteobacteria</taxon>
        <taxon>Lysobacterales</taxon>
        <taxon>Lysobacteraceae</taxon>
        <taxon>Thermomonas</taxon>
    </lineage>
</organism>
<dbReference type="GO" id="GO:0016984">
    <property type="term" value="F:ribulose-bisphosphate carboxylase activity"/>
    <property type="evidence" value="ECO:0007669"/>
    <property type="project" value="InterPro"/>
</dbReference>
<dbReference type="PANTHER" id="PTHR42704">
    <property type="entry name" value="RIBULOSE BISPHOSPHATE CARBOXYLASE"/>
    <property type="match status" value="1"/>
</dbReference>
<dbReference type="SUPFAM" id="SSF51649">
    <property type="entry name" value="RuBisCo, C-terminal domain"/>
    <property type="match status" value="1"/>
</dbReference>
<accession>A0A5B7ZSG0</accession>
<gene>
    <name evidence="2" type="ORF">FHQ07_10580</name>
</gene>
<name>A0A5B7ZSG0_9GAMM</name>
<dbReference type="InterPro" id="IPR036422">
    <property type="entry name" value="RuBisCO_lsu_N_sf"/>
</dbReference>
<dbReference type="InterPro" id="IPR036376">
    <property type="entry name" value="RuBisCO_lsu_C_sf"/>
</dbReference>
<dbReference type="EMBL" id="CP040871">
    <property type="protein sequence ID" value="QDA57717.1"/>
    <property type="molecule type" value="Genomic_DNA"/>
</dbReference>
<evidence type="ECO:0000313" key="3">
    <source>
        <dbReference type="Proteomes" id="UP000308149"/>
    </source>
</evidence>
<proteinExistence type="predicted"/>
<dbReference type="InterPro" id="IPR000685">
    <property type="entry name" value="RuBisCO_lsu_C"/>
</dbReference>
<dbReference type="RefSeq" id="WP_139716768.1">
    <property type="nucleotide sequence ID" value="NZ_CP040871.1"/>
</dbReference>
<keyword evidence="3" id="KW-1185">Reference proteome</keyword>
<reference evidence="2 3" key="1">
    <citation type="submission" date="2019-06" db="EMBL/GenBank/DDBJ databases">
        <title>Thermomonas aquatica sp. nov., isolated from an industrial wastewater treatment plant.</title>
        <authorList>
            <person name="Jeon J.H."/>
            <person name="Park D.-S."/>
        </authorList>
    </citation>
    <scope>NUCLEOTIDE SEQUENCE [LARGE SCALE GENOMIC DNA]</scope>
    <source>
        <strain evidence="2 3">SY21</strain>
    </source>
</reference>
<evidence type="ECO:0000259" key="1">
    <source>
        <dbReference type="Pfam" id="PF00016"/>
    </source>
</evidence>
<dbReference type="Gene3D" id="3.30.70.150">
    <property type="entry name" value="RuBisCO large subunit, N-terminal domain"/>
    <property type="match status" value="1"/>
</dbReference>
<dbReference type="InterPro" id="IPR033966">
    <property type="entry name" value="RuBisCO"/>
</dbReference>
<dbReference type="Gene3D" id="3.20.20.110">
    <property type="entry name" value="Ribulose bisphosphate carboxylase, large subunit, C-terminal domain"/>
    <property type="match status" value="1"/>
</dbReference>
<dbReference type="AlphaFoldDB" id="A0A5B7ZSG0"/>